<sequence>MKIKTFLKTIKNNHMTAQELLKTEVAIGFVKDVFARELSAQLHLSKVSSPIAVLDGTGINDDLNGVERPVGFPIKALDERRAVVVHSLAKWKRVRLQELGIEAGKGLLTDMRALRPDEEYSPIHSIYVDQWDWEKHITPKQRTSEFLKATVERIYEALKTTETRVTAEYPEITPVLPGKITFLHAEDLLKQYPALTPKEREHEAVKQYGAVFLMGIGGELSHGEPHDGRAPDYDDWSTETESGYYGLNGDILLWHPVLQTAFEVSSMGIRVDKHALVRQLALRGCEDRQELSFHARLLKDELPQSIGGGIGQSRVCMFMLRKGHIGEVQVSIWSDSVRAELAEAGIGLL</sequence>
<evidence type="ECO:0000313" key="10">
    <source>
        <dbReference type="EMBL" id="AHJ96904.1"/>
    </source>
</evidence>
<dbReference type="eggNOG" id="COG2502">
    <property type="taxonomic scope" value="Bacteria"/>
</dbReference>
<dbReference type="HOGENOM" id="CLU_071543_0_0_10"/>
<dbReference type="InterPro" id="IPR006195">
    <property type="entry name" value="aa-tRNA-synth_II"/>
</dbReference>
<dbReference type="HAMAP" id="MF_00555">
    <property type="entry name" value="AsnA"/>
    <property type="match status" value="1"/>
</dbReference>
<evidence type="ECO:0000256" key="6">
    <source>
        <dbReference type="ARBA" id="ARBA00022888"/>
    </source>
</evidence>
<dbReference type="PATRIC" id="fig|1227739.3.peg.1547"/>
<evidence type="ECO:0000256" key="4">
    <source>
        <dbReference type="ARBA" id="ARBA00022741"/>
    </source>
</evidence>
<keyword evidence="6 7" id="KW-0061">Asparagine biosynthesis</keyword>
<protein>
    <recommendedName>
        <fullName evidence="7 8">Aspartate--ammonia ligase</fullName>
        <ecNumber evidence="7 8">6.3.1.1</ecNumber>
    </recommendedName>
    <alternativeName>
        <fullName evidence="7">Asparagine synthetase A</fullName>
    </alternativeName>
</protein>
<accession>W8EUL9</accession>
<dbReference type="GO" id="GO:0005829">
    <property type="term" value="C:cytosol"/>
    <property type="evidence" value="ECO:0007669"/>
    <property type="project" value="TreeGrafter"/>
</dbReference>
<keyword evidence="5 7" id="KW-0067">ATP-binding</keyword>
<comment type="subcellular location">
    <subcellularLocation>
        <location evidence="7">Cytoplasm</location>
    </subcellularLocation>
</comment>
<evidence type="ECO:0000313" key="11">
    <source>
        <dbReference type="Proteomes" id="UP000019423"/>
    </source>
</evidence>
<dbReference type="InterPro" id="IPR045864">
    <property type="entry name" value="aa-tRNA-synth_II/BPL/LPL"/>
</dbReference>
<dbReference type="PIRSF" id="PIRSF001555">
    <property type="entry name" value="Asp_ammon_ligase"/>
    <property type="match status" value="1"/>
</dbReference>
<dbReference type="RefSeq" id="WP_316931415.1">
    <property type="nucleotide sequence ID" value="NZ_CP007145.1"/>
</dbReference>
<dbReference type="KEGG" id="hsw:Hsw_1309"/>
<organism evidence="10 11">
    <name type="scientific">Hymenobacter swuensis DY53</name>
    <dbReference type="NCBI Taxonomy" id="1227739"/>
    <lineage>
        <taxon>Bacteria</taxon>
        <taxon>Pseudomonadati</taxon>
        <taxon>Bacteroidota</taxon>
        <taxon>Cytophagia</taxon>
        <taxon>Cytophagales</taxon>
        <taxon>Hymenobacteraceae</taxon>
        <taxon>Hymenobacter</taxon>
    </lineage>
</organism>
<dbReference type="UniPathway" id="UPA00134">
    <property type="reaction ID" value="UER00194"/>
</dbReference>
<feature type="domain" description="Aminoacyl-transfer RNA synthetases class-II family profile" evidence="9">
    <location>
        <begin position="112"/>
        <end position="343"/>
    </location>
</feature>
<dbReference type="PANTHER" id="PTHR30073:SF5">
    <property type="entry name" value="ASPARTATE--AMMONIA LIGASE"/>
    <property type="match status" value="1"/>
</dbReference>
<evidence type="ECO:0000256" key="7">
    <source>
        <dbReference type="HAMAP-Rule" id="MF_00555"/>
    </source>
</evidence>
<dbReference type="InterPro" id="IPR004618">
    <property type="entry name" value="AsnA"/>
</dbReference>
<evidence type="ECO:0000259" key="9">
    <source>
        <dbReference type="PROSITE" id="PS50862"/>
    </source>
</evidence>
<keyword evidence="1 7" id="KW-0963">Cytoplasm</keyword>
<dbReference type="PROSITE" id="PS50862">
    <property type="entry name" value="AA_TRNA_LIGASE_II"/>
    <property type="match status" value="1"/>
</dbReference>
<dbReference type="SUPFAM" id="SSF55681">
    <property type="entry name" value="Class II aaRS and biotin synthetases"/>
    <property type="match status" value="1"/>
</dbReference>
<proteinExistence type="inferred from homology"/>
<evidence type="ECO:0000256" key="1">
    <source>
        <dbReference type="ARBA" id="ARBA00022490"/>
    </source>
</evidence>
<dbReference type="GO" id="GO:0005524">
    <property type="term" value="F:ATP binding"/>
    <property type="evidence" value="ECO:0007669"/>
    <property type="project" value="UniProtKB-UniRule"/>
</dbReference>
<comment type="pathway">
    <text evidence="7">Amino-acid biosynthesis; L-asparagine biosynthesis; L-asparagine from L-aspartate (ammonia route): step 1/1.</text>
</comment>
<evidence type="ECO:0000256" key="3">
    <source>
        <dbReference type="ARBA" id="ARBA00022605"/>
    </source>
</evidence>
<dbReference type="Pfam" id="PF03590">
    <property type="entry name" value="AsnA"/>
    <property type="match status" value="1"/>
</dbReference>
<keyword evidence="4 7" id="KW-0547">Nucleotide-binding</keyword>
<keyword evidence="3 7" id="KW-0028">Amino-acid biosynthesis</keyword>
<dbReference type="PANTHER" id="PTHR30073">
    <property type="entry name" value="ASPARTATE--AMMONIA LIGASE"/>
    <property type="match status" value="1"/>
</dbReference>
<comment type="similarity">
    <text evidence="7">Belongs to the class-II aminoacyl-tRNA synthetase family. AsnA subfamily.</text>
</comment>
<dbReference type="EC" id="6.3.1.1" evidence="7 8"/>
<dbReference type="AlphaFoldDB" id="W8EUL9"/>
<name>W8EUL9_9BACT</name>
<keyword evidence="2 7" id="KW-0436">Ligase</keyword>
<gene>
    <name evidence="7" type="primary">asnA</name>
    <name evidence="10" type="ORF">Hsw_1309</name>
</gene>
<keyword evidence="11" id="KW-1185">Reference proteome</keyword>
<dbReference type="Gene3D" id="3.30.930.10">
    <property type="entry name" value="Bira Bifunctional Protein, Domain 2"/>
    <property type="match status" value="1"/>
</dbReference>
<dbReference type="EMBL" id="CP007145">
    <property type="protein sequence ID" value="AHJ96904.1"/>
    <property type="molecule type" value="Genomic_DNA"/>
</dbReference>
<evidence type="ECO:0000256" key="2">
    <source>
        <dbReference type="ARBA" id="ARBA00022598"/>
    </source>
</evidence>
<dbReference type="GO" id="GO:0004071">
    <property type="term" value="F:aspartate-ammonia ligase activity"/>
    <property type="evidence" value="ECO:0007669"/>
    <property type="project" value="UniProtKB-UniRule"/>
</dbReference>
<dbReference type="GO" id="GO:0070981">
    <property type="term" value="P:L-asparagine biosynthetic process"/>
    <property type="evidence" value="ECO:0007669"/>
    <property type="project" value="UniProtKB-UniRule"/>
</dbReference>
<reference evidence="10 11" key="1">
    <citation type="submission" date="2014-01" db="EMBL/GenBank/DDBJ databases">
        <title>Complete genome sequence of ionizing-radiation resistance bacterium Hymenobacter swuensis DY53.</title>
        <authorList>
            <person name="Jung J.-H."/>
            <person name="Jeong S.-W."/>
            <person name="Joe M.-H."/>
            <person name="Cho y.-j."/>
            <person name="Kim M.-K."/>
            <person name="Lim S.-Y."/>
        </authorList>
    </citation>
    <scope>NUCLEOTIDE SEQUENCE [LARGE SCALE GENOMIC DNA]</scope>
    <source>
        <strain evidence="10 11">DY53</strain>
    </source>
</reference>
<comment type="catalytic activity">
    <reaction evidence="7">
        <text>L-aspartate + NH4(+) + ATP = L-asparagine + AMP + diphosphate + H(+)</text>
        <dbReference type="Rhea" id="RHEA:11372"/>
        <dbReference type="ChEBI" id="CHEBI:15378"/>
        <dbReference type="ChEBI" id="CHEBI:28938"/>
        <dbReference type="ChEBI" id="CHEBI:29991"/>
        <dbReference type="ChEBI" id="CHEBI:30616"/>
        <dbReference type="ChEBI" id="CHEBI:33019"/>
        <dbReference type="ChEBI" id="CHEBI:58048"/>
        <dbReference type="ChEBI" id="CHEBI:456215"/>
        <dbReference type="EC" id="6.3.1.1"/>
    </reaction>
</comment>
<dbReference type="STRING" id="1227739.Hsw_1309"/>
<dbReference type="Proteomes" id="UP000019423">
    <property type="component" value="Chromosome"/>
</dbReference>
<evidence type="ECO:0000256" key="8">
    <source>
        <dbReference type="NCBIfam" id="TIGR00669"/>
    </source>
</evidence>
<dbReference type="NCBIfam" id="TIGR00669">
    <property type="entry name" value="asnA"/>
    <property type="match status" value="1"/>
</dbReference>
<evidence type="ECO:0000256" key="5">
    <source>
        <dbReference type="ARBA" id="ARBA00022840"/>
    </source>
</evidence>